<dbReference type="InterPro" id="IPR009051">
    <property type="entry name" value="Helical_ferredxn"/>
</dbReference>
<reference evidence="7" key="1">
    <citation type="journal article" date="2021" name="PeerJ">
        <title>Extensive microbial diversity within the chicken gut microbiome revealed by metagenomics and culture.</title>
        <authorList>
            <person name="Gilroy R."/>
            <person name="Ravi A."/>
            <person name="Getino M."/>
            <person name="Pursley I."/>
            <person name="Horton D.L."/>
            <person name="Alikhan N.F."/>
            <person name="Baker D."/>
            <person name="Gharbi K."/>
            <person name="Hall N."/>
            <person name="Watson M."/>
            <person name="Adriaenssens E.M."/>
            <person name="Foster-Nyarko E."/>
            <person name="Jarju S."/>
            <person name="Secka A."/>
            <person name="Antonio M."/>
            <person name="Oren A."/>
            <person name="Chaudhuri R.R."/>
            <person name="La Ragione R."/>
            <person name="Hildebrand F."/>
            <person name="Pallen M.J."/>
        </authorList>
    </citation>
    <scope>NUCLEOTIDE SEQUENCE</scope>
    <source>
        <strain evidence="7">CHK196-3914</strain>
    </source>
</reference>
<dbReference type="SUPFAM" id="SSF51971">
    <property type="entry name" value="Nucleotide-binding domain"/>
    <property type="match status" value="2"/>
</dbReference>
<dbReference type="NCBIfam" id="TIGR01317">
    <property type="entry name" value="GOGAT_sm_gam"/>
    <property type="match status" value="1"/>
</dbReference>
<dbReference type="GO" id="GO:0016639">
    <property type="term" value="F:oxidoreductase activity, acting on the CH-NH2 group of donors, NAD or NADP as acceptor"/>
    <property type="evidence" value="ECO:0007669"/>
    <property type="project" value="InterPro"/>
</dbReference>
<dbReference type="Gene3D" id="1.10.1060.10">
    <property type="entry name" value="Alpha-helical ferredoxin"/>
    <property type="match status" value="1"/>
</dbReference>
<proteinExistence type="predicted"/>
<keyword evidence="1" id="KW-0028">Amino-acid biosynthesis</keyword>
<comment type="caution">
    <text evidence="7">The sequence shown here is derived from an EMBL/GenBank/DDBJ whole genome shotgun (WGS) entry which is preliminary data.</text>
</comment>
<dbReference type="InterPro" id="IPR006005">
    <property type="entry name" value="Glut_synth_ssu1"/>
</dbReference>
<feature type="domain" description="FAD/NAD(P)-binding" evidence="5">
    <location>
        <begin position="153"/>
        <end position="479"/>
    </location>
</feature>
<organism evidence="7 8">
    <name type="scientific">Candidatus Mediterraneibacter stercoravium</name>
    <dbReference type="NCBI Taxonomy" id="2838685"/>
    <lineage>
        <taxon>Bacteria</taxon>
        <taxon>Bacillati</taxon>
        <taxon>Bacillota</taxon>
        <taxon>Clostridia</taxon>
        <taxon>Lachnospirales</taxon>
        <taxon>Lachnospiraceae</taxon>
        <taxon>Mediterraneibacter</taxon>
    </lineage>
</organism>
<dbReference type="GO" id="GO:0051536">
    <property type="term" value="F:iron-sulfur cluster binding"/>
    <property type="evidence" value="ECO:0007669"/>
    <property type="project" value="InterPro"/>
</dbReference>
<keyword evidence="2" id="KW-0560">Oxidoreductase</keyword>
<dbReference type="EMBL" id="DXAY01000278">
    <property type="protein sequence ID" value="HIZ75992.1"/>
    <property type="molecule type" value="Genomic_DNA"/>
</dbReference>
<accession>A0A9D2GBN6</accession>
<dbReference type="PANTHER" id="PTHR43100:SF1">
    <property type="entry name" value="GLUTAMATE SYNTHASE [NADPH] SMALL CHAIN"/>
    <property type="match status" value="1"/>
</dbReference>
<dbReference type="SUPFAM" id="SSF46548">
    <property type="entry name" value="alpha-helical ferredoxin"/>
    <property type="match status" value="1"/>
</dbReference>
<reference evidence="7" key="2">
    <citation type="submission" date="2021-04" db="EMBL/GenBank/DDBJ databases">
        <authorList>
            <person name="Gilroy R."/>
        </authorList>
    </citation>
    <scope>NUCLEOTIDE SEQUENCE</scope>
    <source>
        <strain evidence="7">CHK196-3914</strain>
    </source>
</reference>
<dbReference type="AlphaFoldDB" id="A0A9D2GBN6"/>
<dbReference type="InterPro" id="IPR051394">
    <property type="entry name" value="Glutamate_Synthase"/>
</dbReference>
<dbReference type="Proteomes" id="UP000824116">
    <property type="component" value="Unassembled WGS sequence"/>
</dbReference>
<dbReference type="Pfam" id="PF14691">
    <property type="entry name" value="Fer4_20"/>
    <property type="match status" value="1"/>
</dbReference>
<dbReference type="PRINTS" id="PR00419">
    <property type="entry name" value="ADXRDTASE"/>
</dbReference>
<evidence type="ECO:0000256" key="2">
    <source>
        <dbReference type="ARBA" id="ARBA00023002"/>
    </source>
</evidence>
<dbReference type="PANTHER" id="PTHR43100">
    <property type="entry name" value="GLUTAMATE SYNTHASE [NADPH] SMALL CHAIN"/>
    <property type="match status" value="1"/>
</dbReference>
<protein>
    <submittedName>
        <fullName evidence="7">Glutamate synthase subunit beta</fullName>
    </submittedName>
</protein>
<comment type="pathway">
    <text evidence="4">Amino-acid biosynthesis.</text>
</comment>
<dbReference type="InterPro" id="IPR028261">
    <property type="entry name" value="DPD_II"/>
</dbReference>
<dbReference type="InterPro" id="IPR023753">
    <property type="entry name" value="FAD/NAD-binding_dom"/>
</dbReference>
<evidence type="ECO:0000313" key="7">
    <source>
        <dbReference type="EMBL" id="HIZ75992.1"/>
    </source>
</evidence>
<dbReference type="Gene3D" id="3.50.50.60">
    <property type="entry name" value="FAD/NAD(P)-binding domain"/>
    <property type="match status" value="2"/>
</dbReference>
<sequence>MGKPTGFMEYARQDKTAEQPLDRIQHFNEFYTPLSKEEQEVQGARCMACGVPFCQSGLNLMGMASGCPLHNLVPEWNDLIYNGNWEEAYYRLAKTNNFPEFTSRVCPALCENACTCGLNQEPVASKSNEYAIIENAYEMGYAKARPPKVRTGKKVAVIGSGPSGLAAADLLNRRGHSVTVFEREDKVGGLLRYGIPNMKLEKQIIDRKVAILEEEGVEFRTGCNVGKDVKAAQLLKEYDRIILACGASNPRDIKVPGRDADGIYFAVDFLKSTTKALWANNMKLKDGTYISAKGKRVIVIGGGDTGNDCVGTSIRHGAKSVLQLEMMPKAPDERTPANPWPEWPRICKTDYGQQEAIAVFGSDPRVYTTTVKEFVKDKKGKLCKAVLVKLEGQKDEATGRMRMVEIPGSEYTVDVDLVLIAAGFLGSESYVTKAFGVEVNERTNVKTEPGKYSTSVKNIFATGDMHRGQSLVVWAIREGREAAREVDESLMGYTNLSVQ</sequence>
<evidence type="ECO:0000256" key="3">
    <source>
        <dbReference type="ARBA" id="ARBA00023164"/>
    </source>
</evidence>
<dbReference type="GO" id="GO:0006537">
    <property type="term" value="P:glutamate biosynthetic process"/>
    <property type="evidence" value="ECO:0007669"/>
    <property type="project" value="UniProtKB-KW"/>
</dbReference>
<name>A0A9D2GBN6_9FIRM</name>
<keyword evidence="3" id="KW-0314">Glutamate biosynthesis</keyword>
<feature type="domain" description="Dihydroprymidine dehydrogenase" evidence="6">
    <location>
        <begin position="23"/>
        <end position="139"/>
    </location>
</feature>
<evidence type="ECO:0000313" key="8">
    <source>
        <dbReference type="Proteomes" id="UP000824116"/>
    </source>
</evidence>
<evidence type="ECO:0000256" key="1">
    <source>
        <dbReference type="ARBA" id="ARBA00022605"/>
    </source>
</evidence>
<dbReference type="InterPro" id="IPR036188">
    <property type="entry name" value="FAD/NAD-bd_sf"/>
</dbReference>
<evidence type="ECO:0000256" key="4">
    <source>
        <dbReference type="ARBA" id="ARBA00029440"/>
    </source>
</evidence>
<evidence type="ECO:0000259" key="5">
    <source>
        <dbReference type="Pfam" id="PF07992"/>
    </source>
</evidence>
<evidence type="ECO:0000259" key="6">
    <source>
        <dbReference type="Pfam" id="PF14691"/>
    </source>
</evidence>
<gene>
    <name evidence="7" type="ORF">H9723_12240</name>
</gene>
<dbReference type="Pfam" id="PF07992">
    <property type="entry name" value="Pyr_redox_2"/>
    <property type="match status" value="1"/>
</dbReference>